<comment type="caution">
    <text evidence="2">The sequence shown here is derived from an EMBL/GenBank/DDBJ whole genome shotgun (WGS) entry which is preliminary data.</text>
</comment>
<protein>
    <recommendedName>
        <fullName evidence="4">Reverse transcriptase domain-containing protein</fullName>
    </recommendedName>
</protein>
<evidence type="ECO:0008006" key="4">
    <source>
        <dbReference type="Google" id="ProtNLM"/>
    </source>
</evidence>
<feature type="region of interest" description="Disordered" evidence="1">
    <location>
        <begin position="142"/>
        <end position="185"/>
    </location>
</feature>
<evidence type="ECO:0000256" key="1">
    <source>
        <dbReference type="SAM" id="MobiDB-lite"/>
    </source>
</evidence>
<feature type="non-terminal residue" evidence="2">
    <location>
        <position position="1220"/>
    </location>
</feature>
<keyword evidence="3" id="KW-1185">Reference proteome</keyword>
<sequence length="1220" mass="132125">MCLEPLDNAGVQWPDCGHVPHSFHAACLARHRPLRRGLAHLRHTGGDASRVEEAQCPLCNHRWGDGPSAAARLAELVSCLERGDGLPSRGCRCAVCRNHGGAPSSDENDDPQVEWVARASVGAGGPRRWHGEWLCQGCAETALPEPPADAKPDRPPETGGGGGNPEPTPGRQAQVAATPHQRSVFSGWPPLEAPLRARTNSDVYMPLLLAAAGLLDPTEAAQWGAHRLTQDWWQPTVEALRHSEPVPAEQIAQGLEFAGARPGTVYAAIAAGGGERPGHVYLPPLVRALADSAGHVEPQAQDLLLEMFGGAVLARGVDRRTDEAEREALDGVDLQATLRQQVATMRSAPAFLRGPLRNALRKALREIHARGGNEARQLRGWKLLFLIPRMLLSKDPGARTVPKEELLERFARFEAGDWAPLLAPPARRRSGGGRGRPPAGSDEELSQRCARAHALVQQGEVSAARQALTASALAPGTEATLAELRDPARRLAQPREPLRGDLAALAPEPILLESDKLLRNLRGCRRGAAPGDWWPAAWPVAQQINEEVEAATAPFQFALSTRAGTECAAHLIQSLTQANPEATVLSIDGIGAFDLMSRNAMLQGLAGLPAASSALPFCRMFYGSRSQYLWTDQRGEAHVVEQAEGEHLFAFLDDIYVVSAPARSRDVFELVRCALQRHCGIGVNMGKTKVWNAAGTEPPRVRELGTEQDRVWVGDTAAPPHEQGLVVLGTPIGHVEFVRHHMRSLLADHRVLLHRLCQVGDLQTAWLLLSMCANPRANFYLRTMAPEDTLEFATAHDEHMAAAVTDLLGTPADQLAAGQTAREVAQLPLCLGGLGLRCAARMAPAAWWASWADCLPMLRERAPALTADICWALDTGAAGLPPGLRQAAEARRQLALEGYETPDWTALALGARPPPTHDREMGEWARGWQFWAARARDDRARVGIMQRMQAPERALLRSQSGPCAGRVFTVLPTSEPMRVPPAELRVLLLRRLRLDLPFTAGACRCRARLDSRGDHRAACPTAGVLKKRGAPLEKAAARICREAGARVAENQFLRDLNVDGVGAGDGRRLEVIASGLPLWGGAQLAVDATLVCPLGRDGAAHPRTADEDGAWIREARRRKETTYPELLDARRCRLVVMALEVGGRWSQEALQFVRLLADCKARSAPELLRASVKAAWIQRWTGLASVAAQRAFADSLLHLPLDGLACDGDEPWLQDVLADA</sequence>
<dbReference type="Proteomes" id="UP001189429">
    <property type="component" value="Unassembled WGS sequence"/>
</dbReference>
<evidence type="ECO:0000313" key="2">
    <source>
        <dbReference type="EMBL" id="CAK0793080.1"/>
    </source>
</evidence>
<name>A0ABN9PMV7_9DINO</name>
<organism evidence="2 3">
    <name type="scientific">Prorocentrum cordatum</name>
    <dbReference type="NCBI Taxonomy" id="2364126"/>
    <lineage>
        <taxon>Eukaryota</taxon>
        <taxon>Sar</taxon>
        <taxon>Alveolata</taxon>
        <taxon>Dinophyceae</taxon>
        <taxon>Prorocentrales</taxon>
        <taxon>Prorocentraceae</taxon>
        <taxon>Prorocentrum</taxon>
    </lineage>
</organism>
<feature type="region of interest" description="Disordered" evidence="1">
    <location>
        <begin position="423"/>
        <end position="448"/>
    </location>
</feature>
<dbReference type="EMBL" id="CAUYUJ010000894">
    <property type="protein sequence ID" value="CAK0793080.1"/>
    <property type="molecule type" value="Genomic_DNA"/>
</dbReference>
<gene>
    <name evidence="2" type="ORF">PCOR1329_LOCUS3494</name>
</gene>
<proteinExistence type="predicted"/>
<accession>A0ABN9PMV7</accession>
<reference evidence="2" key="1">
    <citation type="submission" date="2023-10" db="EMBL/GenBank/DDBJ databases">
        <authorList>
            <person name="Chen Y."/>
            <person name="Shah S."/>
            <person name="Dougan E. K."/>
            <person name="Thang M."/>
            <person name="Chan C."/>
        </authorList>
    </citation>
    <scope>NUCLEOTIDE SEQUENCE [LARGE SCALE GENOMIC DNA]</scope>
</reference>
<evidence type="ECO:0000313" key="3">
    <source>
        <dbReference type="Proteomes" id="UP001189429"/>
    </source>
</evidence>